<feature type="compositionally biased region" description="Polar residues" evidence="1">
    <location>
        <begin position="11"/>
        <end position="24"/>
    </location>
</feature>
<dbReference type="InterPro" id="IPR009030">
    <property type="entry name" value="Growth_fac_rcpt_cys_sf"/>
</dbReference>
<keyword evidence="3" id="KW-1185">Reference proteome</keyword>
<evidence type="ECO:0000313" key="3">
    <source>
        <dbReference type="Proteomes" id="UP001642540"/>
    </source>
</evidence>
<comment type="caution">
    <text evidence="2">The sequence shown here is derived from an EMBL/GenBank/DDBJ whole genome shotgun (WGS) entry which is preliminary data.</text>
</comment>
<dbReference type="EMBL" id="CAXLJM020000035">
    <property type="protein sequence ID" value="CAL8103724.1"/>
    <property type="molecule type" value="Genomic_DNA"/>
</dbReference>
<dbReference type="SUPFAM" id="SSF57184">
    <property type="entry name" value="Growth factor receptor domain"/>
    <property type="match status" value="1"/>
</dbReference>
<dbReference type="Gene3D" id="4.10.40.20">
    <property type="match status" value="1"/>
</dbReference>
<sequence>MHLLKLVTGQGLDTSSASSASGAVEQQTVESSALLTAGPPSGVIGGVRGGGWRSANDNSVSSSPSSRASTRSRFAENNNRLLSILSIVSLILVVSNFEKMSGVSAMPRCPPQGVENVEPADCPYGISTDYCGRKVCAKGPGQICGVGLFKLLGSCGEGLYCNCGRCTGCSMLTMECFDKTCV</sequence>
<evidence type="ECO:0008006" key="4">
    <source>
        <dbReference type="Google" id="ProtNLM"/>
    </source>
</evidence>
<reference evidence="2 3" key="1">
    <citation type="submission" date="2024-08" db="EMBL/GenBank/DDBJ databases">
        <authorList>
            <person name="Cucini C."/>
            <person name="Frati F."/>
        </authorList>
    </citation>
    <scope>NUCLEOTIDE SEQUENCE [LARGE SCALE GENOMIC DNA]</scope>
</reference>
<dbReference type="Pfam" id="PF07327">
    <property type="entry name" value="Neuroparsin"/>
    <property type="match status" value="1"/>
</dbReference>
<protein>
    <recommendedName>
        <fullName evidence="4">Neuroparsin-A</fullName>
    </recommendedName>
</protein>
<proteinExistence type="predicted"/>
<feature type="region of interest" description="Disordered" evidence="1">
    <location>
        <begin position="1"/>
        <end position="24"/>
    </location>
</feature>
<evidence type="ECO:0000256" key="1">
    <source>
        <dbReference type="SAM" id="MobiDB-lite"/>
    </source>
</evidence>
<name>A0ABP1QLF9_9HEXA</name>
<dbReference type="Proteomes" id="UP001642540">
    <property type="component" value="Unassembled WGS sequence"/>
</dbReference>
<evidence type="ECO:0000313" key="2">
    <source>
        <dbReference type="EMBL" id="CAL8103724.1"/>
    </source>
</evidence>
<organism evidence="2 3">
    <name type="scientific">Orchesella dallaii</name>
    <dbReference type="NCBI Taxonomy" id="48710"/>
    <lineage>
        <taxon>Eukaryota</taxon>
        <taxon>Metazoa</taxon>
        <taxon>Ecdysozoa</taxon>
        <taxon>Arthropoda</taxon>
        <taxon>Hexapoda</taxon>
        <taxon>Collembola</taxon>
        <taxon>Entomobryomorpha</taxon>
        <taxon>Entomobryoidea</taxon>
        <taxon>Orchesellidae</taxon>
        <taxon>Orchesellinae</taxon>
        <taxon>Orchesella</taxon>
    </lineage>
</organism>
<gene>
    <name evidence="2" type="ORF">ODALV1_LOCUS11535</name>
</gene>
<accession>A0ABP1QLF9</accession>
<dbReference type="InterPro" id="IPR010850">
    <property type="entry name" value="Neuroparsin"/>
</dbReference>